<dbReference type="Proteomes" id="UP000011728">
    <property type="component" value="Plasmid Csp_135p"/>
</dbReference>
<dbReference type="OrthoDB" id="2088464at2"/>
<dbReference type="KEGG" id="csr:Cspa_135p00190"/>
<sequence>MANITKSSSGLLFKEEAWTDLSLLWELSPNDPSRVVLSDNSISLLPGEQRLELLIYAPKDRGYVMQSEIEYSPVSATEAAGNTLRSETENYIDLEIRGDDEKLCSYTKIIVNDDSVLDAKCSKDGSKWLYYGNTKMVDMNRIGYYIGEGTKAAPFNIKKCVMYKDNNVLINNFDRTNKLKLFDVNGVEITDKFVVKKKNTQMIIDGTNLIFPIDYLKVQSCDRKTGEVYYEGEMRDIYGGDIYEYAYEVEFFIDNVMLTDTVYDLGTINKDKIFNLKISNKEAYPLKDKDLKVSYYSVYNPGYKLAQLAEEDSDVFSSKLTVTLEAGETKSFKLKTIKDANITNLEDEYKFSIIIE</sequence>
<evidence type="ECO:0000313" key="1">
    <source>
        <dbReference type="EMBL" id="AGF59579.1"/>
    </source>
</evidence>
<reference evidence="1 2" key="1">
    <citation type="submission" date="2013-02" db="EMBL/GenBank/DDBJ databases">
        <title>Genome sequence of Clostridium saccharoperbutylacetonicum N1-4(HMT).</title>
        <authorList>
            <person name="Poehlein A."/>
            <person name="Daniel R."/>
        </authorList>
    </citation>
    <scope>NUCLEOTIDE SEQUENCE [LARGE SCALE GENOMIC DNA]</scope>
    <source>
        <strain evidence="2">N1-4(HMT)</strain>
        <plasmid evidence="2">Plasmid Csp_135p</plasmid>
    </source>
</reference>
<dbReference type="RefSeq" id="WP_015395886.1">
    <property type="nucleotide sequence ID" value="NC_020292.1"/>
</dbReference>
<geneLocation type="plasmid" evidence="1 2">
    <name>Csp_135p</name>
</geneLocation>
<proteinExistence type="predicted"/>
<dbReference type="HOGENOM" id="CLU_777800_0_0_9"/>
<dbReference type="AlphaFoldDB" id="M1MNY4"/>
<gene>
    <name evidence="1" type="ORF">Cspa_135p00190</name>
</gene>
<dbReference type="EMBL" id="CP004122">
    <property type="protein sequence ID" value="AGF59579.1"/>
    <property type="molecule type" value="Genomic_DNA"/>
</dbReference>
<dbReference type="PATRIC" id="fig|931276.5.peg.5904"/>
<keyword evidence="1" id="KW-0614">Plasmid</keyword>
<name>M1MNY4_9CLOT</name>
<organism evidence="1 2">
    <name type="scientific">Clostridium saccharoperbutylacetonicum N1-4(HMT)</name>
    <dbReference type="NCBI Taxonomy" id="931276"/>
    <lineage>
        <taxon>Bacteria</taxon>
        <taxon>Bacillati</taxon>
        <taxon>Bacillota</taxon>
        <taxon>Clostridia</taxon>
        <taxon>Eubacteriales</taxon>
        <taxon>Clostridiaceae</taxon>
        <taxon>Clostridium</taxon>
    </lineage>
</organism>
<accession>M1MNY4</accession>
<keyword evidence="2" id="KW-1185">Reference proteome</keyword>
<protein>
    <submittedName>
        <fullName evidence="1">Uncharacterized protein</fullName>
    </submittedName>
</protein>
<evidence type="ECO:0000313" key="2">
    <source>
        <dbReference type="Proteomes" id="UP000011728"/>
    </source>
</evidence>